<evidence type="ECO:0000259" key="7">
    <source>
        <dbReference type="Pfam" id="PF09335"/>
    </source>
</evidence>
<evidence type="ECO:0000256" key="5">
    <source>
        <dbReference type="ARBA" id="ARBA00023136"/>
    </source>
</evidence>
<organism evidence="9">
    <name type="scientific">freshwater metagenome</name>
    <dbReference type="NCBI Taxonomy" id="449393"/>
    <lineage>
        <taxon>unclassified sequences</taxon>
        <taxon>metagenomes</taxon>
        <taxon>ecological metagenomes</taxon>
    </lineage>
</organism>
<feature type="transmembrane region" description="Helical" evidence="6">
    <location>
        <begin position="180"/>
        <end position="198"/>
    </location>
</feature>
<dbReference type="AlphaFoldDB" id="A0A6J7N7N8"/>
<dbReference type="PANTHER" id="PTHR30353:SF0">
    <property type="entry name" value="TRANSMEMBRANE PROTEIN"/>
    <property type="match status" value="1"/>
</dbReference>
<evidence type="ECO:0000256" key="4">
    <source>
        <dbReference type="ARBA" id="ARBA00022989"/>
    </source>
</evidence>
<dbReference type="PANTHER" id="PTHR30353">
    <property type="entry name" value="INNER MEMBRANE PROTEIN DEDA-RELATED"/>
    <property type="match status" value="1"/>
</dbReference>
<protein>
    <submittedName>
        <fullName evidence="9">Unannotated protein</fullName>
    </submittedName>
</protein>
<evidence type="ECO:0000256" key="6">
    <source>
        <dbReference type="SAM" id="Phobius"/>
    </source>
</evidence>
<dbReference type="EMBL" id="CAEZYK010000004">
    <property type="protein sequence ID" value="CAB4713442.1"/>
    <property type="molecule type" value="Genomic_DNA"/>
</dbReference>
<proteinExistence type="predicted"/>
<dbReference type="GO" id="GO:0005886">
    <property type="term" value="C:plasma membrane"/>
    <property type="evidence" value="ECO:0007669"/>
    <property type="project" value="UniProtKB-SubCell"/>
</dbReference>
<feature type="transmembrane region" description="Helical" evidence="6">
    <location>
        <begin position="147"/>
        <end position="168"/>
    </location>
</feature>
<dbReference type="Pfam" id="PF09335">
    <property type="entry name" value="VTT_dom"/>
    <property type="match status" value="1"/>
</dbReference>
<evidence type="ECO:0000313" key="9">
    <source>
        <dbReference type="EMBL" id="CAB4986459.1"/>
    </source>
</evidence>
<reference evidence="9" key="1">
    <citation type="submission" date="2020-05" db="EMBL/GenBank/DDBJ databases">
        <authorList>
            <person name="Chiriac C."/>
            <person name="Salcher M."/>
            <person name="Ghai R."/>
            <person name="Kavagutti S V."/>
        </authorList>
    </citation>
    <scope>NUCLEOTIDE SEQUENCE</scope>
</reference>
<feature type="domain" description="VTT" evidence="7">
    <location>
        <begin position="42"/>
        <end position="167"/>
    </location>
</feature>
<feature type="transmembrane region" description="Helical" evidence="6">
    <location>
        <begin position="21"/>
        <end position="42"/>
    </location>
</feature>
<dbReference type="EMBL" id="CAFBPQ010000104">
    <property type="protein sequence ID" value="CAB5034097.1"/>
    <property type="molecule type" value="Genomic_DNA"/>
</dbReference>
<keyword evidence="5 6" id="KW-0472">Membrane</keyword>
<dbReference type="InterPro" id="IPR032818">
    <property type="entry name" value="DedA-like"/>
</dbReference>
<name>A0A6J7N7N8_9ZZZZ</name>
<sequence>MPTFLGLSLDPKELINSLSPYAEVAIWLIIFAETGLLIGFFLPGDSLLFTAGLLAGQGKLDIWLLLPGVFIAAFVGDQVGYTFGEKLGPRLFSKPDSRFFKQEYVTHTRNFFNKHGSKTIIIARFVPIVRTFAPILAGVGEMDRKTFVIYNVIGAFLWAVGITMLGYILGDVIGESVDQYLLPIIAVIILISLIPPLVEWRRAKKMPPPA</sequence>
<keyword evidence="2" id="KW-1003">Cell membrane</keyword>
<accession>A0A6J7N7N8</accession>
<evidence type="ECO:0000256" key="2">
    <source>
        <dbReference type="ARBA" id="ARBA00022475"/>
    </source>
</evidence>
<gene>
    <name evidence="8" type="ORF">UFOPK2683_00131</name>
    <name evidence="9" type="ORF">UFOPK3897_01452</name>
    <name evidence="10" type="ORF">UFOPK4121_01693</name>
</gene>
<evidence type="ECO:0000256" key="3">
    <source>
        <dbReference type="ARBA" id="ARBA00022692"/>
    </source>
</evidence>
<dbReference type="EMBL" id="CAFBOF010000048">
    <property type="protein sequence ID" value="CAB4986459.1"/>
    <property type="molecule type" value="Genomic_DNA"/>
</dbReference>
<feature type="transmembrane region" description="Helical" evidence="6">
    <location>
        <begin position="62"/>
        <end position="84"/>
    </location>
</feature>
<evidence type="ECO:0000313" key="10">
    <source>
        <dbReference type="EMBL" id="CAB5034097.1"/>
    </source>
</evidence>
<keyword evidence="4 6" id="KW-1133">Transmembrane helix</keyword>
<dbReference type="InterPro" id="IPR032816">
    <property type="entry name" value="VTT_dom"/>
</dbReference>
<evidence type="ECO:0000256" key="1">
    <source>
        <dbReference type="ARBA" id="ARBA00004651"/>
    </source>
</evidence>
<comment type="subcellular location">
    <subcellularLocation>
        <location evidence="1">Cell membrane</location>
        <topology evidence="1">Multi-pass membrane protein</topology>
    </subcellularLocation>
</comment>
<evidence type="ECO:0000313" key="8">
    <source>
        <dbReference type="EMBL" id="CAB4713442.1"/>
    </source>
</evidence>
<keyword evidence="3 6" id="KW-0812">Transmembrane</keyword>